<dbReference type="PANTHER" id="PTHR43172">
    <property type="entry name" value="ADENYLOSUCCINATE LYASE"/>
    <property type="match status" value="1"/>
</dbReference>
<comment type="caution">
    <text evidence="3">The sequence shown here is derived from an EMBL/GenBank/DDBJ whole genome shotgun (WGS) entry which is preliminary data.</text>
</comment>
<evidence type="ECO:0000256" key="1">
    <source>
        <dbReference type="ARBA" id="ARBA00023239"/>
    </source>
</evidence>
<dbReference type="SUPFAM" id="SSF48557">
    <property type="entry name" value="L-aspartase-like"/>
    <property type="match status" value="1"/>
</dbReference>
<dbReference type="Gene3D" id="1.10.275.10">
    <property type="entry name" value="Fumarase/aspartase (N-terminal domain)"/>
    <property type="match status" value="1"/>
</dbReference>
<dbReference type="InterPro" id="IPR022761">
    <property type="entry name" value="Fumarate_lyase_N"/>
</dbReference>
<dbReference type="AlphaFoldDB" id="A0A358HS22"/>
<dbReference type="GO" id="GO:0004018">
    <property type="term" value="F:N6-(1,2-dicarboxyethyl)AMP AMP-lyase (fumarate-forming) activity"/>
    <property type="evidence" value="ECO:0007669"/>
    <property type="project" value="TreeGrafter"/>
</dbReference>
<dbReference type="GO" id="GO:0005829">
    <property type="term" value="C:cytosol"/>
    <property type="evidence" value="ECO:0007669"/>
    <property type="project" value="TreeGrafter"/>
</dbReference>
<evidence type="ECO:0000313" key="3">
    <source>
        <dbReference type="EMBL" id="HBU97989.1"/>
    </source>
</evidence>
<protein>
    <submittedName>
        <fullName evidence="3">Adenylosuccinate lyase</fullName>
    </submittedName>
</protein>
<evidence type="ECO:0000313" key="4">
    <source>
        <dbReference type="Proteomes" id="UP000264753"/>
    </source>
</evidence>
<dbReference type="EMBL" id="DOOG01000071">
    <property type="protein sequence ID" value="HBU97989.1"/>
    <property type="molecule type" value="Genomic_DNA"/>
</dbReference>
<dbReference type="Pfam" id="PF00206">
    <property type="entry name" value="Lyase_1"/>
    <property type="match status" value="1"/>
</dbReference>
<proteinExistence type="predicted"/>
<feature type="non-terminal residue" evidence="3">
    <location>
        <position position="127"/>
    </location>
</feature>
<evidence type="ECO:0000259" key="2">
    <source>
        <dbReference type="Pfam" id="PF00206"/>
    </source>
</evidence>
<accession>A0A358HS22</accession>
<dbReference type="GO" id="GO:0044208">
    <property type="term" value="P:'de novo' AMP biosynthetic process"/>
    <property type="evidence" value="ECO:0007669"/>
    <property type="project" value="TreeGrafter"/>
</dbReference>
<keyword evidence="1 3" id="KW-0456">Lyase</keyword>
<dbReference type="PANTHER" id="PTHR43172:SF1">
    <property type="entry name" value="ADENYLOSUCCINATE LYASE"/>
    <property type="match status" value="1"/>
</dbReference>
<organism evidence="3 4">
    <name type="scientific">Thalassospira lucentensis</name>
    <dbReference type="NCBI Taxonomy" id="168935"/>
    <lineage>
        <taxon>Bacteria</taxon>
        <taxon>Pseudomonadati</taxon>
        <taxon>Pseudomonadota</taxon>
        <taxon>Alphaproteobacteria</taxon>
        <taxon>Rhodospirillales</taxon>
        <taxon>Thalassospiraceae</taxon>
        <taxon>Thalassospira</taxon>
    </lineage>
</organism>
<gene>
    <name evidence="3" type="ORF">DEF21_08810</name>
</gene>
<reference evidence="3 4" key="1">
    <citation type="journal article" date="2018" name="Nat. Biotechnol.">
        <title>A standardized bacterial taxonomy based on genome phylogeny substantially revises the tree of life.</title>
        <authorList>
            <person name="Parks D.H."/>
            <person name="Chuvochina M."/>
            <person name="Waite D.W."/>
            <person name="Rinke C."/>
            <person name="Skarshewski A."/>
            <person name="Chaumeil P.A."/>
            <person name="Hugenholtz P."/>
        </authorList>
    </citation>
    <scope>NUCLEOTIDE SEQUENCE [LARGE SCALE GENOMIC DNA]</scope>
    <source>
        <strain evidence="3">UBA8707</strain>
    </source>
</reference>
<dbReference type="GO" id="GO:0070626">
    <property type="term" value="F:(S)-2-(5-amino-1-(5-phospho-D-ribosyl)imidazole-4-carboxamido) succinate lyase (fumarate-forming) activity"/>
    <property type="evidence" value="ECO:0007669"/>
    <property type="project" value="TreeGrafter"/>
</dbReference>
<sequence length="127" mass="14490">MIPRYSRPQMTAIWEPANKFRIWFEIEAHAADKLAELGVIPTQSAKLVWEKGDKPYTQDRIDRIDTVEAEVKHDVIAFLTELSEQVGEEARFVHQGMTSSDVLDTCFNVQLAQATDILLEDMDKLLA</sequence>
<dbReference type="Proteomes" id="UP000264753">
    <property type="component" value="Unassembled WGS sequence"/>
</dbReference>
<dbReference type="RefSeq" id="WP_276652860.1">
    <property type="nucleotide sequence ID" value="NZ_DOOG01000071.1"/>
</dbReference>
<name>A0A358HS22_9PROT</name>
<dbReference type="InterPro" id="IPR008948">
    <property type="entry name" value="L-Aspartase-like"/>
</dbReference>
<dbReference type="InterPro" id="IPR024083">
    <property type="entry name" value="Fumarase/histidase_N"/>
</dbReference>
<feature type="domain" description="Fumarate lyase N-terminal" evidence="2">
    <location>
        <begin position="7"/>
        <end position="126"/>
    </location>
</feature>